<feature type="region of interest" description="Disordered" evidence="1">
    <location>
        <begin position="403"/>
        <end position="479"/>
    </location>
</feature>
<dbReference type="GO" id="GO:0015631">
    <property type="term" value="F:tubulin binding"/>
    <property type="evidence" value="ECO:0007669"/>
    <property type="project" value="TreeGrafter"/>
</dbReference>
<feature type="compositionally biased region" description="Polar residues" evidence="1">
    <location>
        <begin position="911"/>
        <end position="920"/>
    </location>
</feature>
<dbReference type="InterPro" id="IPR001849">
    <property type="entry name" value="PH_domain"/>
</dbReference>
<feature type="compositionally biased region" description="Polar residues" evidence="1">
    <location>
        <begin position="98"/>
        <end position="124"/>
    </location>
</feature>
<feature type="non-terminal residue" evidence="3">
    <location>
        <position position="1"/>
    </location>
</feature>
<dbReference type="SUPFAM" id="SSF50729">
    <property type="entry name" value="PH domain-like"/>
    <property type="match status" value="1"/>
</dbReference>
<dbReference type="GO" id="GO:0000226">
    <property type="term" value="P:microtubule cytoskeleton organization"/>
    <property type="evidence" value="ECO:0007669"/>
    <property type="project" value="TreeGrafter"/>
</dbReference>
<feature type="compositionally biased region" description="Acidic residues" evidence="1">
    <location>
        <begin position="442"/>
        <end position="452"/>
    </location>
</feature>
<dbReference type="Pfam" id="PF12814">
    <property type="entry name" value="Mcp5_PH"/>
    <property type="match status" value="1"/>
</dbReference>
<sequence length="1396" mass="153771">SHRQRHTNFDTTLFSLYSNGSPSQAKRALEAHIAETDRRLQEASSLGSVLLQQKEELNSRLQDVKAQEQQDEIAPELKSKLVELEREVNEVSRETARSFLTQKRSTSGDGQESSVFMSDANHSPSKVHAPSRKQRNQQPSRVNDLKLATDISTSLLSQVRDLQAVIAEKDDDLKAAKSHESQLEVDFELLRQRFRATNESEQRFKDENWALETQIHELQAAQQQNLDKEQKLNHTLKIANLEKSNLERDFEELKAAHGKLSEDHTTTRKHHEAEIGTLKRSAAADEAERTALQKKVDELTNNNHELARAVSYKMDQSRNSSAEHIDGEHITDDQRTPDDSPPGSPSKATPRHGHLQNETLQTSMAHATRTLQNYKNQIHREKTEKFELRKLLQEARDELEKLRGGFDSGKKRKSGKDQDLLFKKPARPDRLGAHRQEKDEIIIDDEEWEEHDGQDTPSKPRVAAFRGRSENREALVDATTDNYMTATEHSEAFMTANERETSAVETDAFHTGAETLDGNSSDELTEREDGPSSALTTIAKRPSPKPSRRSFQSTASTSGDDDEYEARTPVQTQAGKFRFKVNRAASRRISGPPSPTDYKDSPSSIASSSPATGLGQSLAAELENMSDDGTEEGTPRSMKALSPHDSPELVKKSPAPSKLRASFSSEEKPAMVDTGVMTEPWEPEIISKHDDVDHEKELANIAVPQLAMAPMISQEVEPLDPPSPISVVTSLQASPVVSQHVQPVEVGKPVPSLSHSAVFTQHTEPVEHAVAPVVLPTLQEQKAAPSLGFSRIFSEVIEPVEAPRPSTAVKVESAAASTPIADRSVTSQAAKSGGMGLLGSMLRRNKSAGETTVAEDETSSSPKTVIKQEPVTPTSVVDTRIPFRPVDGNAPPSPERRPAKVASTPKPLTLHNESTQTMLSSKEIDRILKGKAEAASDPFGRPPRPTGEASFGPVLPGLNPRRPSSRDSVNTAERVPRRPGSSGSMRSRASTPPPPLPTEAKQVIAAAAKDNTGAAAAPQTRSMGPPMLPASAYNKNRESFRPRTPVNGMPSPGTRDRSVRGTPSRSGAISPATTRRSSVSSFASELDQRFNIRSSQMSNPGFDANNTDPRMIQAITQTMIGEYLHKYTRKAGREEMSDSRHQRFFWVHPYTRTLYWSNQDPAAGRTELKAKSVAIEAVRVVADDNPMPPGLHRKSLVVITPGRTIKFTAPTSQRHETWFNALSYLLLRTPNEGEDADMTAEDVEEFNPGFFRNTSRMTRGSRASMSSYTSRVTQRNISPSRPTITASRVSSHQAPSVGSQPQQPAGSLSGRLSALSGVFKSTASMSSRHSKQMDASSYDDTAHQHDSMDDLRKELERQEKHSDRLENVRACCDGKHDVGSLSRSGRHISHTHSHSH</sequence>
<feature type="region of interest" description="Disordered" evidence="1">
    <location>
        <begin position="258"/>
        <end position="289"/>
    </location>
</feature>
<reference evidence="3" key="1">
    <citation type="journal article" date="2020" name="Stud. Mycol.">
        <title>101 Dothideomycetes genomes: a test case for predicting lifestyles and emergence of pathogens.</title>
        <authorList>
            <person name="Haridas S."/>
            <person name="Albert R."/>
            <person name="Binder M."/>
            <person name="Bloem J."/>
            <person name="Labutti K."/>
            <person name="Salamov A."/>
            <person name="Andreopoulos B."/>
            <person name="Baker S."/>
            <person name="Barry K."/>
            <person name="Bills G."/>
            <person name="Bluhm B."/>
            <person name="Cannon C."/>
            <person name="Castanera R."/>
            <person name="Culley D."/>
            <person name="Daum C."/>
            <person name="Ezra D."/>
            <person name="Gonzalez J."/>
            <person name="Henrissat B."/>
            <person name="Kuo A."/>
            <person name="Liang C."/>
            <person name="Lipzen A."/>
            <person name="Lutzoni F."/>
            <person name="Magnuson J."/>
            <person name="Mondo S."/>
            <person name="Nolan M."/>
            <person name="Ohm R."/>
            <person name="Pangilinan J."/>
            <person name="Park H.-J."/>
            <person name="Ramirez L."/>
            <person name="Alfaro M."/>
            <person name="Sun H."/>
            <person name="Tritt A."/>
            <person name="Yoshinaga Y."/>
            <person name="Zwiers L.-H."/>
            <person name="Turgeon B."/>
            <person name="Goodwin S."/>
            <person name="Spatafora J."/>
            <person name="Crous P."/>
            <person name="Grigoriev I."/>
        </authorList>
    </citation>
    <scope>NUCLEOTIDE SEQUENCE</scope>
    <source>
        <strain evidence="3">CBS 130266</strain>
    </source>
</reference>
<feature type="region of interest" description="Disordered" evidence="1">
    <location>
        <begin position="1323"/>
        <end position="1350"/>
    </location>
</feature>
<feature type="region of interest" description="Disordered" evidence="1">
    <location>
        <begin position="845"/>
        <end position="921"/>
    </location>
</feature>
<feature type="compositionally biased region" description="Basic residues" evidence="1">
    <location>
        <begin position="1384"/>
        <end position="1396"/>
    </location>
</feature>
<feature type="compositionally biased region" description="Basic and acidic residues" evidence="1">
    <location>
        <begin position="321"/>
        <end position="338"/>
    </location>
</feature>
<feature type="non-terminal residue" evidence="3">
    <location>
        <position position="1396"/>
    </location>
</feature>
<feature type="region of interest" description="Disordered" evidence="1">
    <location>
        <begin position="93"/>
        <end position="142"/>
    </location>
</feature>
<feature type="compositionally biased region" description="Polar residues" evidence="1">
    <location>
        <begin position="1252"/>
        <end position="1304"/>
    </location>
</feature>
<dbReference type="GO" id="GO:0032065">
    <property type="term" value="P:maintenance of protein location in cell cortex"/>
    <property type="evidence" value="ECO:0007669"/>
    <property type="project" value="InterPro"/>
</dbReference>
<feature type="compositionally biased region" description="Polar residues" evidence="1">
    <location>
        <begin position="1061"/>
        <end position="1082"/>
    </location>
</feature>
<feature type="compositionally biased region" description="Low complexity" evidence="1">
    <location>
        <begin position="601"/>
        <end position="611"/>
    </location>
</feature>
<dbReference type="GO" id="GO:0005938">
    <property type="term" value="C:cell cortex"/>
    <property type="evidence" value="ECO:0007669"/>
    <property type="project" value="InterPro"/>
</dbReference>
<dbReference type="PANTHER" id="PTHR28190:SF1">
    <property type="entry name" value="NUCLEAR MIGRATION PROTEIN NUM1"/>
    <property type="match status" value="1"/>
</dbReference>
<feature type="region of interest" description="Disordered" evidence="1">
    <location>
        <begin position="1376"/>
        <end position="1396"/>
    </location>
</feature>
<feature type="region of interest" description="Disordered" evidence="1">
    <location>
        <begin position="497"/>
        <end position="671"/>
    </location>
</feature>
<dbReference type="PANTHER" id="PTHR28190">
    <property type="entry name" value="NUCLEAR MIGRATION PROTEIN NUM1"/>
    <property type="match status" value="1"/>
</dbReference>
<feature type="region of interest" description="Disordered" evidence="1">
    <location>
        <begin position="933"/>
        <end position="998"/>
    </location>
</feature>
<feature type="domain" description="PH" evidence="2">
    <location>
        <begin position="1117"/>
        <end position="1227"/>
    </location>
</feature>
<feature type="region of interest" description="Disordered" evidence="1">
    <location>
        <begin position="1036"/>
        <end position="1082"/>
    </location>
</feature>
<feature type="compositionally biased region" description="Polar residues" evidence="1">
    <location>
        <begin position="1323"/>
        <end position="1339"/>
    </location>
</feature>
<feature type="compositionally biased region" description="Basic and acidic residues" evidence="1">
    <location>
        <begin position="1340"/>
        <end position="1350"/>
    </location>
</feature>
<feature type="compositionally biased region" description="Low complexity" evidence="1">
    <location>
        <begin position="978"/>
        <end position="990"/>
    </location>
</feature>
<evidence type="ECO:0000259" key="2">
    <source>
        <dbReference type="PROSITE" id="PS50003"/>
    </source>
</evidence>
<dbReference type="GO" id="GO:0005543">
    <property type="term" value="F:phospholipid binding"/>
    <property type="evidence" value="ECO:0007669"/>
    <property type="project" value="InterPro"/>
</dbReference>
<accession>A0A9P4U311</accession>
<feature type="compositionally biased region" description="Basic and acidic residues" evidence="1">
    <location>
        <begin position="415"/>
        <end position="441"/>
    </location>
</feature>
<evidence type="ECO:0000256" key="1">
    <source>
        <dbReference type="SAM" id="MobiDB-lite"/>
    </source>
</evidence>
<comment type="caution">
    <text evidence="3">The sequence shown here is derived from an EMBL/GenBank/DDBJ whole genome shotgun (WGS) entry which is preliminary data.</text>
</comment>
<dbReference type="EMBL" id="MU007016">
    <property type="protein sequence ID" value="KAF2434558.1"/>
    <property type="molecule type" value="Genomic_DNA"/>
</dbReference>
<keyword evidence="4" id="KW-1185">Reference proteome</keyword>
<dbReference type="CDD" id="cd13365">
    <property type="entry name" value="PH_PLC_plant-like"/>
    <property type="match status" value="1"/>
</dbReference>
<dbReference type="SMART" id="SM00233">
    <property type="entry name" value="PH"/>
    <property type="match status" value="1"/>
</dbReference>
<feature type="region of interest" description="Disordered" evidence="1">
    <location>
        <begin position="1249"/>
        <end position="1310"/>
    </location>
</feature>
<feature type="region of interest" description="Disordered" evidence="1">
    <location>
        <begin position="311"/>
        <end position="357"/>
    </location>
</feature>
<dbReference type="OrthoDB" id="2149224at2759"/>
<protein>
    <recommendedName>
        <fullName evidence="2">PH domain-containing protein</fullName>
    </recommendedName>
</protein>
<dbReference type="GO" id="GO:0005739">
    <property type="term" value="C:mitochondrion"/>
    <property type="evidence" value="ECO:0007669"/>
    <property type="project" value="TreeGrafter"/>
</dbReference>
<evidence type="ECO:0000313" key="4">
    <source>
        <dbReference type="Proteomes" id="UP000800235"/>
    </source>
</evidence>
<feature type="compositionally biased region" description="Basic and acidic residues" evidence="1">
    <location>
        <begin position="258"/>
        <end position="274"/>
    </location>
</feature>
<feature type="compositionally biased region" description="Polar residues" evidence="1">
    <location>
        <begin position="549"/>
        <end position="558"/>
    </location>
</feature>
<dbReference type="PROSITE" id="PS50003">
    <property type="entry name" value="PH_DOMAIN"/>
    <property type="match status" value="1"/>
</dbReference>
<organism evidence="3 4">
    <name type="scientific">Tothia fuscella</name>
    <dbReference type="NCBI Taxonomy" id="1048955"/>
    <lineage>
        <taxon>Eukaryota</taxon>
        <taxon>Fungi</taxon>
        <taxon>Dikarya</taxon>
        <taxon>Ascomycota</taxon>
        <taxon>Pezizomycotina</taxon>
        <taxon>Dothideomycetes</taxon>
        <taxon>Pleosporomycetidae</taxon>
        <taxon>Venturiales</taxon>
        <taxon>Cylindrosympodiaceae</taxon>
        <taxon>Tothia</taxon>
    </lineage>
</organism>
<gene>
    <name evidence="3" type="ORF">EJ08DRAFT_557906</name>
</gene>
<dbReference type="InterPro" id="IPR053005">
    <property type="entry name" value="Nuclear_Pos-Cytoskel_Interact"/>
</dbReference>
<dbReference type="Proteomes" id="UP000800235">
    <property type="component" value="Unassembled WGS sequence"/>
</dbReference>
<evidence type="ECO:0000313" key="3">
    <source>
        <dbReference type="EMBL" id="KAF2434558.1"/>
    </source>
</evidence>
<proteinExistence type="predicted"/>
<dbReference type="InterPro" id="IPR024774">
    <property type="entry name" value="PH_dom-Mcp5-type"/>
</dbReference>
<name>A0A9P4U311_9PEZI</name>